<keyword evidence="1" id="KW-0812">Transmembrane</keyword>
<dbReference type="InterPro" id="IPR029787">
    <property type="entry name" value="Nucleotide_cyclase"/>
</dbReference>
<evidence type="ECO:0000256" key="1">
    <source>
        <dbReference type="SAM" id="Phobius"/>
    </source>
</evidence>
<gene>
    <name evidence="3" type="ORF">DFR76_102268</name>
</gene>
<sequence>MRSRQLVRSWWEQSGHYRWLVQTIASKSALTWMKVVVGSGGMTWAVILVLAACSLPERGHSTERTVLLVCAGIAALWALRWWFLPVPVVIASILLLGGADIFVTVVSAYGGDRIGHTTGMILLIAIGIYFTFFHTPRVVAVHGVWSVLSAALLSVPVLNGEQPLAAVAMITAMVIICGVLLPGLQFGFWLLWTDVLSDPLTRLSSRRGLEYFAAQKIYHYPMDHVCMIMIDLDRFKAVNDTFGHHVGDEVLRNTARRLRAAAPSGSIIGRIGGEEFAVVTMLPPPGARVVAERLRRAVAAESDPVSITASFGLATLPPGGPRDRVGRVLTDLMHRADTAMYRAKQQGGNAIAVDEPWMMPSAPQQAAGT</sequence>
<dbReference type="Pfam" id="PF00990">
    <property type="entry name" value="GGDEF"/>
    <property type="match status" value="1"/>
</dbReference>
<dbReference type="PANTHER" id="PTHR45138:SF2">
    <property type="entry name" value="DIGUANYLATE CYCLASE VDCA"/>
    <property type="match status" value="1"/>
</dbReference>
<dbReference type="Gene3D" id="3.30.70.270">
    <property type="match status" value="1"/>
</dbReference>
<dbReference type="GO" id="GO:0005886">
    <property type="term" value="C:plasma membrane"/>
    <property type="evidence" value="ECO:0007669"/>
    <property type="project" value="TreeGrafter"/>
</dbReference>
<keyword evidence="4" id="KW-1185">Reference proteome</keyword>
<organism evidence="3 4">
    <name type="scientific">Nocardia pseudobrasiliensis</name>
    <dbReference type="NCBI Taxonomy" id="45979"/>
    <lineage>
        <taxon>Bacteria</taxon>
        <taxon>Bacillati</taxon>
        <taxon>Actinomycetota</taxon>
        <taxon>Actinomycetes</taxon>
        <taxon>Mycobacteriales</taxon>
        <taxon>Nocardiaceae</taxon>
        <taxon>Nocardia</taxon>
    </lineage>
</organism>
<dbReference type="NCBIfam" id="TIGR00254">
    <property type="entry name" value="GGDEF"/>
    <property type="match status" value="1"/>
</dbReference>
<dbReference type="GO" id="GO:0043709">
    <property type="term" value="P:cell adhesion involved in single-species biofilm formation"/>
    <property type="evidence" value="ECO:0007669"/>
    <property type="project" value="TreeGrafter"/>
</dbReference>
<keyword evidence="1" id="KW-1133">Transmembrane helix</keyword>
<dbReference type="SUPFAM" id="SSF55073">
    <property type="entry name" value="Nucleotide cyclase"/>
    <property type="match status" value="1"/>
</dbReference>
<proteinExistence type="predicted"/>
<dbReference type="InterPro" id="IPR043128">
    <property type="entry name" value="Rev_trsase/Diguanyl_cyclase"/>
</dbReference>
<dbReference type="InterPro" id="IPR050469">
    <property type="entry name" value="Diguanylate_Cyclase"/>
</dbReference>
<dbReference type="AlphaFoldDB" id="A0A370IAY8"/>
<evidence type="ECO:0000313" key="3">
    <source>
        <dbReference type="EMBL" id="RDI67868.1"/>
    </source>
</evidence>
<feature type="transmembrane region" description="Helical" evidence="1">
    <location>
        <begin position="29"/>
        <end position="53"/>
    </location>
</feature>
<dbReference type="InterPro" id="IPR000160">
    <property type="entry name" value="GGDEF_dom"/>
</dbReference>
<feature type="transmembrane region" description="Helical" evidence="1">
    <location>
        <begin position="165"/>
        <end position="192"/>
    </location>
</feature>
<evidence type="ECO:0000313" key="4">
    <source>
        <dbReference type="Proteomes" id="UP000254869"/>
    </source>
</evidence>
<feature type="transmembrane region" description="Helical" evidence="1">
    <location>
        <begin position="117"/>
        <end position="133"/>
    </location>
</feature>
<dbReference type="STRING" id="1210086.GCA_001613105_07883"/>
<dbReference type="Proteomes" id="UP000254869">
    <property type="component" value="Unassembled WGS sequence"/>
</dbReference>
<protein>
    <submittedName>
        <fullName evidence="3">Diguanylate cyclase (GGDEF)-like protein</fullName>
    </submittedName>
</protein>
<reference evidence="3 4" key="1">
    <citation type="submission" date="2018-07" db="EMBL/GenBank/DDBJ databases">
        <title>Genomic Encyclopedia of Type Strains, Phase IV (KMG-IV): sequencing the most valuable type-strain genomes for metagenomic binning, comparative biology and taxonomic classification.</title>
        <authorList>
            <person name="Goeker M."/>
        </authorList>
    </citation>
    <scope>NUCLEOTIDE SEQUENCE [LARGE SCALE GENOMIC DNA]</scope>
    <source>
        <strain evidence="3 4">DSM 44290</strain>
    </source>
</reference>
<dbReference type="EMBL" id="QQBC01000002">
    <property type="protein sequence ID" value="RDI67868.1"/>
    <property type="molecule type" value="Genomic_DNA"/>
</dbReference>
<name>A0A370IAY8_9NOCA</name>
<feature type="domain" description="GGDEF" evidence="2">
    <location>
        <begin position="223"/>
        <end position="356"/>
    </location>
</feature>
<comment type="caution">
    <text evidence="3">The sequence shown here is derived from an EMBL/GenBank/DDBJ whole genome shotgun (WGS) entry which is preliminary data.</text>
</comment>
<dbReference type="PROSITE" id="PS50887">
    <property type="entry name" value="GGDEF"/>
    <property type="match status" value="1"/>
</dbReference>
<evidence type="ECO:0000259" key="2">
    <source>
        <dbReference type="PROSITE" id="PS50887"/>
    </source>
</evidence>
<dbReference type="CDD" id="cd01949">
    <property type="entry name" value="GGDEF"/>
    <property type="match status" value="1"/>
</dbReference>
<dbReference type="GO" id="GO:1902201">
    <property type="term" value="P:negative regulation of bacterial-type flagellum-dependent cell motility"/>
    <property type="evidence" value="ECO:0007669"/>
    <property type="project" value="TreeGrafter"/>
</dbReference>
<keyword evidence="1" id="KW-0472">Membrane</keyword>
<accession>A0A370IAY8</accession>
<dbReference type="SMART" id="SM00267">
    <property type="entry name" value="GGDEF"/>
    <property type="match status" value="1"/>
</dbReference>
<feature type="transmembrane region" description="Helical" evidence="1">
    <location>
        <begin position="139"/>
        <end position="158"/>
    </location>
</feature>
<feature type="transmembrane region" description="Helical" evidence="1">
    <location>
        <begin position="65"/>
        <end position="83"/>
    </location>
</feature>
<dbReference type="PANTHER" id="PTHR45138">
    <property type="entry name" value="REGULATORY COMPONENTS OF SENSORY TRANSDUCTION SYSTEM"/>
    <property type="match status" value="1"/>
</dbReference>
<dbReference type="GO" id="GO:0052621">
    <property type="term" value="F:diguanylate cyclase activity"/>
    <property type="evidence" value="ECO:0007669"/>
    <property type="project" value="TreeGrafter"/>
</dbReference>
<feature type="transmembrane region" description="Helical" evidence="1">
    <location>
        <begin position="89"/>
        <end position="110"/>
    </location>
</feature>